<reference evidence="2" key="1">
    <citation type="submission" date="2022-11" db="EMBL/GenBank/DDBJ databases">
        <title>Methylomonas rapida sp. nov., Carotenoid-Producing Obligate Methanotrophs with High Growth Characteristics and Biotechnological Potential.</title>
        <authorList>
            <person name="Tikhonova E.N."/>
            <person name="Suleimanov R.Z."/>
            <person name="Miroshnikov K."/>
            <person name="Oshkin I.Y."/>
            <person name="Belova S.E."/>
            <person name="Danilova O.V."/>
            <person name="Ashikhmin A."/>
            <person name="Konopkin A."/>
            <person name="But S.Y."/>
            <person name="Khmelenina V.N."/>
            <person name="Kuznetsov N."/>
            <person name="Pimenov N.V."/>
            <person name="Dedysh S.N."/>
        </authorList>
    </citation>
    <scope>NUCLEOTIDE SEQUENCE</scope>
    <source>
        <strain evidence="2">MP1</strain>
    </source>
</reference>
<dbReference type="InterPro" id="IPR052340">
    <property type="entry name" value="RNase_Y/CdgJ"/>
</dbReference>
<dbReference type="Gene3D" id="1.10.3210.10">
    <property type="entry name" value="Hypothetical protein af1432"/>
    <property type="match status" value="1"/>
</dbReference>
<dbReference type="NCBIfam" id="TIGR00277">
    <property type="entry name" value="HDIG"/>
    <property type="match status" value="1"/>
</dbReference>
<protein>
    <submittedName>
        <fullName evidence="2">HDOD domain-containing protein</fullName>
    </submittedName>
</protein>
<dbReference type="RefSeq" id="WP_255187263.1">
    <property type="nucleotide sequence ID" value="NZ_CP113517.1"/>
</dbReference>
<dbReference type="InterPro" id="IPR006675">
    <property type="entry name" value="HDIG_dom"/>
</dbReference>
<dbReference type="Proteomes" id="UP001162780">
    <property type="component" value="Chromosome"/>
</dbReference>
<dbReference type="InterPro" id="IPR013976">
    <property type="entry name" value="HDOD"/>
</dbReference>
<dbReference type="CDD" id="cd00077">
    <property type="entry name" value="HDc"/>
    <property type="match status" value="1"/>
</dbReference>
<gene>
    <name evidence="2" type="ORF">NM686_007555</name>
</gene>
<organism evidence="2 3">
    <name type="scientific">Methylomonas rapida</name>
    <dbReference type="NCBI Taxonomy" id="2963939"/>
    <lineage>
        <taxon>Bacteria</taxon>
        <taxon>Pseudomonadati</taxon>
        <taxon>Pseudomonadota</taxon>
        <taxon>Gammaproteobacteria</taxon>
        <taxon>Methylococcales</taxon>
        <taxon>Methylococcaceae</taxon>
        <taxon>Methylomonas</taxon>
    </lineage>
</organism>
<feature type="domain" description="HDOD" evidence="1">
    <location>
        <begin position="22"/>
        <end position="211"/>
    </location>
</feature>
<evidence type="ECO:0000313" key="3">
    <source>
        <dbReference type="Proteomes" id="UP001162780"/>
    </source>
</evidence>
<evidence type="ECO:0000313" key="2">
    <source>
        <dbReference type="EMBL" id="WAR46362.1"/>
    </source>
</evidence>
<proteinExistence type="predicted"/>
<dbReference type="PANTHER" id="PTHR33525:SF3">
    <property type="entry name" value="RIBONUCLEASE Y"/>
    <property type="match status" value="1"/>
</dbReference>
<dbReference type="SUPFAM" id="SSF109604">
    <property type="entry name" value="HD-domain/PDEase-like"/>
    <property type="match status" value="1"/>
</dbReference>
<accession>A0ABY7GPC1</accession>
<dbReference type="InterPro" id="IPR003607">
    <property type="entry name" value="HD/PDEase_dom"/>
</dbReference>
<dbReference type="PROSITE" id="PS51833">
    <property type="entry name" value="HDOD"/>
    <property type="match status" value="1"/>
</dbReference>
<name>A0ABY7GPC1_9GAMM</name>
<dbReference type="Pfam" id="PF08668">
    <property type="entry name" value="HDOD"/>
    <property type="match status" value="1"/>
</dbReference>
<dbReference type="EMBL" id="CP113517">
    <property type="protein sequence ID" value="WAR46362.1"/>
    <property type="molecule type" value="Genomic_DNA"/>
</dbReference>
<evidence type="ECO:0000259" key="1">
    <source>
        <dbReference type="PROSITE" id="PS51833"/>
    </source>
</evidence>
<dbReference type="PANTHER" id="PTHR33525">
    <property type="match status" value="1"/>
</dbReference>
<keyword evidence="3" id="KW-1185">Reference proteome</keyword>
<sequence>MQPSEHKTPANISEVLDRIQKLPSLPGIVMEILESINNDDADIAQLSMKIANDQAIVARILRVANSPFYGLSGKIDSISRAISILGFNSLRGLVMAASIINVLPHQEKSLDWTTFWRHSIATAVCAKVLAKHAGLNPETAFTAGLLHDIGKLAIGVYFPRLFQLDDTCTMASLQREQAALGFDHATLGGEVAKRWHFPVAIQQAIGLHHTHAGVIQERTLADVVYIANLFAHALDAGHIKQDKAETLAMEAWTRLEFKSEMLENLAGEAQQLYDSIIPLIA</sequence>